<feature type="compositionally biased region" description="Low complexity" evidence="1">
    <location>
        <begin position="583"/>
        <end position="596"/>
    </location>
</feature>
<name>A0AAE0I2L1_9PEZI</name>
<evidence type="ECO:0000313" key="3">
    <source>
        <dbReference type="Proteomes" id="UP001283341"/>
    </source>
</evidence>
<keyword evidence="3" id="KW-1185">Reference proteome</keyword>
<feature type="compositionally biased region" description="Low complexity" evidence="1">
    <location>
        <begin position="433"/>
        <end position="449"/>
    </location>
</feature>
<protein>
    <submittedName>
        <fullName evidence="2">Uncharacterized protein</fullName>
    </submittedName>
</protein>
<feature type="region of interest" description="Disordered" evidence="1">
    <location>
        <begin position="348"/>
        <end position="449"/>
    </location>
</feature>
<proteinExistence type="predicted"/>
<reference evidence="2" key="1">
    <citation type="journal article" date="2023" name="Mol. Phylogenet. Evol.">
        <title>Genome-scale phylogeny and comparative genomics of the fungal order Sordariales.</title>
        <authorList>
            <person name="Hensen N."/>
            <person name="Bonometti L."/>
            <person name="Westerberg I."/>
            <person name="Brannstrom I.O."/>
            <person name="Guillou S."/>
            <person name="Cros-Aarteil S."/>
            <person name="Calhoun S."/>
            <person name="Haridas S."/>
            <person name="Kuo A."/>
            <person name="Mondo S."/>
            <person name="Pangilinan J."/>
            <person name="Riley R."/>
            <person name="LaButti K."/>
            <person name="Andreopoulos B."/>
            <person name="Lipzen A."/>
            <person name="Chen C."/>
            <person name="Yan M."/>
            <person name="Daum C."/>
            <person name="Ng V."/>
            <person name="Clum A."/>
            <person name="Steindorff A."/>
            <person name="Ohm R.A."/>
            <person name="Martin F."/>
            <person name="Silar P."/>
            <person name="Natvig D.O."/>
            <person name="Lalanne C."/>
            <person name="Gautier V."/>
            <person name="Ament-Velasquez S.L."/>
            <person name="Kruys A."/>
            <person name="Hutchinson M.I."/>
            <person name="Powell A.J."/>
            <person name="Barry K."/>
            <person name="Miller A.N."/>
            <person name="Grigoriev I.V."/>
            <person name="Debuchy R."/>
            <person name="Gladieux P."/>
            <person name="Hiltunen Thoren M."/>
            <person name="Johannesson H."/>
        </authorList>
    </citation>
    <scope>NUCLEOTIDE SEQUENCE</scope>
    <source>
        <strain evidence="2">CBS 118394</strain>
    </source>
</reference>
<dbReference type="Proteomes" id="UP001283341">
    <property type="component" value="Unassembled WGS sequence"/>
</dbReference>
<feature type="compositionally biased region" description="Pro residues" evidence="1">
    <location>
        <begin position="502"/>
        <end position="516"/>
    </location>
</feature>
<feature type="compositionally biased region" description="Basic and acidic residues" evidence="1">
    <location>
        <begin position="566"/>
        <end position="582"/>
    </location>
</feature>
<dbReference type="EMBL" id="JAUEDM010000005">
    <property type="protein sequence ID" value="KAK3317022.1"/>
    <property type="molecule type" value="Genomic_DNA"/>
</dbReference>
<comment type="caution">
    <text evidence="2">The sequence shown here is derived from an EMBL/GenBank/DDBJ whole genome shotgun (WGS) entry which is preliminary data.</text>
</comment>
<feature type="compositionally biased region" description="Basic residues" evidence="1">
    <location>
        <begin position="384"/>
        <end position="395"/>
    </location>
</feature>
<accession>A0AAE0I2L1</accession>
<evidence type="ECO:0000313" key="2">
    <source>
        <dbReference type="EMBL" id="KAK3317022.1"/>
    </source>
</evidence>
<reference evidence="2" key="2">
    <citation type="submission" date="2023-06" db="EMBL/GenBank/DDBJ databases">
        <authorList>
            <consortium name="Lawrence Berkeley National Laboratory"/>
            <person name="Haridas S."/>
            <person name="Hensen N."/>
            <person name="Bonometti L."/>
            <person name="Westerberg I."/>
            <person name="Brannstrom I.O."/>
            <person name="Guillou S."/>
            <person name="Cros-Aarteil S."/>
            <person name="Calhoun S."/>
            <person name="Kuo A."/>
            <person name="Mondo S."/>
            <person name="Pangilinan J."/>
            <person name="Riley R."/>
            <person name="Labutti K."/>
            <person name="Andreopoulos B."/>
            <person name="Lipzen A."/>
            <person name="Chen C."/>
            <person name="Yanf M."/>
            <person name="Daum C."/>
            <person name="Ng V."/>
            <person name="Clum A."/>
            <person name="Steindorff A."/>
            <person name="Ohm R."/>
            <person name="Martin F."/>
            <person name="Silar P."/>
            <person name="Natvig D."/>
            <person name="Lalanne C."/>
            <person name="Gautier V."/>
            <person name="Ament-Velasquez S.L."/>
            <person name="Kruys A."/>
            <person name="Hutchinson M.I."/>
            <person name="Powell A.J."/>
            <person name="Barry K."/>
            <person name="Miller A.N."/>
            <person name="Grigoriev I.V."/>
            <person name="Debuchy R."/>
            <person name="Gladieux P."/>
            <person name="Thoren M.H."/>
            <person name="Johannesson H."/>
        </authorList>
    </citation>
    <scope>NUCLEOTIDE SEQUENCE</scope>
    <source>
        <strain evidence="2">CBS 118394</strain>
    </source>
</reference>
<evidence type="ECO:0000256" key="1">
    <source>
        <dbReference type="SAM" id="MobiDB-lite"/>
    </source>
</evidence>
<organism evidence="2 3">
    <name type="scientific">Apodospora peruviana</name>
    <dbReference type="NCBI Taxonomy" id="516989"/>
    <lineage>
        <taxon>Eukaryota</taxon>
        <taxon>Fungi</taxon>
        <taxon>Dikarya</taxon>
        <taxon>Ascomycota</taxon>
        <taxon>Pezizomycotina</taxon>
        <taxon>Sordariomycetes</taxon>
        <taxon>Sordariomycetidae</taxon>
        <taxon>Sordariales</taxon>
        <taxon>Lasiosphaeriaceae</taxon>
        <taxon>Apodospora</taxon>
    </lineage>
</organism>
<feature type="region of interest" description="Disordered" evidence="1">
    <location>
        <begin position="487"/>
        <end position="616"/>
    </location>
</feature>
<gene>
    <name evidence="2" type="ORF">B0H66DRAFT_310389</name>
</gene>
<feature type="compositionally biased region" description="Low complexity" evidence="1">
    <location>
        <begin position="11"/>
        <end position="21"/>
    </location>
</feature>
<dbReference type="AlphaFoldDB" id="A0AAE0I2L1"/>
<feature type="region of interest" description="Disordered" evidence="1">
    <location>
        <begin position="1"/>
        <end position="21"/>
    </location>
</feature>
<sequence length="616" mass="69633">MAGRSSDELVSPTPTTPGSPGTVLVFSFAGLKSYIATSYPHPTKEAKEKNPNETRDFAFSKNIPSSLLKCIDASKGHEQASEDPSKTRYYTLKPGYFFMHITCWEPNPPDEQDEDSTTFDDCKEALWLVYTWTDRASHKWCPDKNPLHQTNIHPTLGKYARHLEGGTTLGGNPSHFALGETSETFFLRLSDDNRNWHYRYHGLPQDCDLAIQQSMAASKLYKDEKDPPCPHKLQHFAFGRPRAVTLGKGGGWILHREENSETQQGGRSLPLALRKALEHGRKRNLVINQVVLNPHHSREYVLAFDDGTVYYSFHESFQKDFDKIARQWCGNKIEYKPHADLLTDEDYPDMVVSDDSGAESESESTARRAPSPQPLHSPQEHERRRQARQKQRYSGRRTPPPVMTNGYHISPSRENLPHHERMNSGFTSIPESAGYGQPPQPVGYVQQQPYPQGYGAVPYGAVPYPPPPAGWGSPYPQGAVYAASQGWTAPPVPIYPAAQGRPLPPSQASPHQPQPQQPQQSQIPVLPAPTHRYHFDPYTGERLYAEAATKDDPEPQFSPISSETMRPTEETVRVNRLQRPEEQQQQQQQHQHQHQQPGSRSRIRFWPHSGTKEGKK</sequence>